<dbReference type="KEGG" id="lmat:92515278"/>
<dbReference type="PANTHER" id="PTHR24124:SF14">
    <property type="entry name" value="CHROMOSOME UNDETERMINED SCAFFOLD_25, WHOLE GENOME SHOTGUN SEQUENCE"/>
    <property type="match status" value="1"/>
</dbReference>
<keyword evidence="1" id="KW-0677">Repeat</keyword>
<evidence type="ECO:0000256" key="3">
    <source>
        <dbReference type="PROSITE-ProRule" id="PRU00023"/>
    </source>
</evidence>
<evidence type="ECO:0000256" key="2">
    <source>
        <dbReference type="ARBA" id="ARBA00023043"/>
    </source>
</evidence>
<dbReference type="GO" id="GO:0010468">
    <property type="term" value="P:regulation of gene expression"/>
    <property type="evidence" value="ECO:0007669"/>
    <property type="project" value="TreeGrafter"/>
</dbReference>
<dbReference type="InterPro" id="IPR002110">
    <property type="entry name" value="Ankyrin_rpt"/>
</dbReference>
<accession>A0A836KJW6</accession>
<dbReference type="AlphaFoldDB" id="A0A836KJW6"/>
<evidence type="ECO:0000313" key="4">
    <source>
        <dbReference type="EMBL" id="KAG5476961.1"/>
    </source>
</evidence>
<sequence>MPLAPSFQLRDLIQAVVEGDLSTLIENVTSSNVNYTDPHHHLSLVMWAAALGRLPTTQLLLSRGASLAQVDRCGFTILHRAVWSADVSVVHTVLFTTPLSVGISFSDAGTICARPSLISLQPPTWRPGAQRLVNAVHSSSGRTPLMLAALSGHADIVRFLLVTCGADPYPRDSYGLAAVDLAAVCGHLEVVRQLLSLTVAPNGGSCSAADVFPTAQCNAEEYIEIAKTLPQRERLCSVNKLLNENLEEASRVAAA</sequence>
<name>A0A836KJW6_9TRYP</name>
<reference evidence="5" key="2">
    <citation type="journal article" date="2021" name="Sci. Data">
        <title>Chromosome-scale genome sequencing, assembly and annotation of six genomes from subfamily Leishmaniinae.</title>
        <authorList>
            <person name="Almutairi H."/>
            <person name="Urbaniak M.D."/>
            <person name="Bates M.D."/>
            <person name="Jariyapan N."/>
            <person name="Kwakye-Nuako G."/>
            <person name="Thomaz Soccol V."/>
            <person name="Al-Salem W.S."/>
            <person name="Dillon R.J."/>
            <person name="Bates P.A."/>
            <person name="Gatherer D."/>
        </authorList>
    </citation>
    <scope>NUCLEOTIDE SEQUENCE [LARGE SCALE GENOMIC DNA]</scope>
</reference>
<dbReference type="Pfam" id="PF13637">
    <property type="entry name" value="Ank_4"/>
    <property type="match status" value="1"/>
</dbReference>
<feature type="repeat" description="ANK" evidence="3">
    <location>
        <begin position="140"/>
        <end position="173"/>
    </location>
</feature>
<dbReference type="SMART" id="SM00248">
    <property type="entry name" value="ANK"/>
    <property type="match status" value="4"/>
</dbReference>
<dbReference type="Pfam" id="PF12796">
    <property type="entry name" value="Ank_2"/>
    <property type="match status" value="1"/>
</dbReference>
<organism evidence="4 5">
    <name type="scientific">Leishmania martiniquensis</name>
    <dbReference type="NCBI Taxonomy" id="1580590"/>
    <lineage>
        <taxon>Eukaryota</taxon>
        <taxon>Discoba</taxon>
        <taxon>Euglenozoa</taxon>
        <taxon>Kinetoplastea</taxon>
        <taxon>Metakinetoplastina</taxon>
        <taxon>Trypanosomatida</taxon>
        <taxon>Trypanosomatidae</taxon>
        <taxon>Leishmaniinae</taxon>
        <taxon>Leishmania</taxon>
    </lineage>
</organism>
<dbReference type="InterPro" id="IPR036770">
    <property type="entry name" value="Ankyrin_rpt-contain_sf"/>
</dbReference>
<evidence type="ECO:0000256" key="1">
    <source>
        <dbReference type="ARBA" id="ARBA00022737"/>
    </source>
</evidence>
<proteinExistence type="predicted"/>
<dbReference type="GO" id="GO:0005634">
    <property type="term" value="C:nucleus"/>
    <property type="evidence" value="ECO:0007669"/>
    <property type="project" value="TreeGrafter"/>
</dbReference>
<protein>
    <recommendedName>
        <fullName evidence="6">Ankyrin repeat protein</fullName>
    </recommendedName>
</protein>
<dbReference type="EMBL" id="JAFEUZ010000025">
    <property type="protein sequence ID" value="KAG5476961.1"/>
    <property type="molecule type" value="Genomic_DNA"/>
</dbReference>
<dbReference type="OrthoDB" id="10057496at2759"/>
<reference evidence="5" key="1">
    <citation type="journal article" date="2021" name="Microbiol. Resour. Announc.">
        <title>LGAAP: Leishmaniinae Genome Assembly and Annotation Pipeline.</title>
        <authorList>
            <person name="Almutairi H."/>
            <person name="Urbaniak M.D."/>
            <person name="Bates M.D."/>
            <person name="Jariyapan N."/>
            <person name="Kwakye-Nuako G."/>
            <person name="Thomaz-Soccol V."/>
            <person name="Al-Salem W.S."/>
            <person name="Dillon R.J."/>
            <person name="Bates P.A."/>
            <person name="Gatherer D."/>
        </authorList>
    </citation>
    <scope>NUCLEOTIDE SEQUENCE [LARGE SCALE GENOMIC DNA]</scope>
</reference>
<dbReference type="SUPFAM" id="SSF48403">
    <property type="entry name" value="Ankyrin repeat"/>
    <property type="match status" value="1"/>
</dbReference>
<evidence type="ECO:0008006" key="6">
    <source>
        <dbReference type="Google" id="ProtNLM"/>
    </source>
</evidence>
<dbReference type="PANTHER" id="PTHR24124">
    <property type="entry name" value="ANKYRIN REPEAT FAMILY A"/>
    <property type="match status" value="1"/>
</dbReference>
<keyword evidence="2 3" id="KW-0040">ANK repeat</keyword>
<evidence type="ECO:0000313" key="5">
    <source>
        <dbReference type="Proteomes" id="UP000673552"/>
    </source>
</evidence>
<dbReference type="PROSITE" id="PS50088">
    <property type="entry name" value="ANK_REPEAT"/>
    <property type="match status" value="1"/>
</dbReference>
<dbReference type="PROSITE" id="PS50297">
    <property type="entry name" value="ANK_REP_REGION"/>
    <property type="match status" value="1"/>
</dbReference>
<keyword evidence="5" id="KW-1185">Reference proteome</keyword>
<comment type="caution">
    <text evidence="4">The sequence shown here is derived from an EMBL/GenBank/DDBJ whole genome shotgun (WGS) entry which is preliminary data.</text>
</comment>
<dbReference type="GeneID" id="92515278"/>
<dbReference type="Gene3D" id="1.25.40.20">
    <property type="entry name" value="Ankyrin repeat-containing domain"/>
    <property type="match status" value="2"/>
</dbReference>
<gene>
    <name evidence="4" type="ORF">LSCM1_05295</name>
</gene>
<dbReference type="RefSeq" id="XP_067178131.1">
    <property type="nucleotide sequence ID" value="XM_067322766.1"/>
</dbReference>
<dbReference type="Proteomes" id="UP000673552">
    <property type="component" value="Unassembled WGS sequence"/>
</dbReference>